<dbReference type="PANTHER" id="PTHR14315">
    <property type="entry name" value="SPOT14 FAMILY MEMBER"/>
    <property type="match status" value="1"/>
</dbReference>
<evidence type="ECO:0000313" key="6">
    <source>
        <dbReference type="EnsemblMetazoa" id="tetur112g00010.1"/>
    </source>
</evidence>
<evidence type="ECO:0008006" key="8">
    <source>
        <dbReference type="Google" id="ProtNLM"/>
    </source>
</evidence>
<dbReference type="KEGG" id="tut:107371429"/>
<evidence type="ECO:0000256" key="1">
    <source>
        <dbReference type="ARBA" id="ARBA00004123"/>
    </source>
</evidence>
<evidence type="ECO:0000256" key="3">
    <source>
        <dbReference type="ARBA" id="ARBA00009488"/>
    </source>
</evidence>
<dbReference type="InterPro" id="IPR009786">
    <property type="entry name" value="Spot_14"/>
</dbReference>
<dbReference type="AlphaFoldDB" id="T1KG81"/>
<dbReference type="HOGENOM" id="CLU_1770431_0_0_1"/>
<dbReference type="GO" id="GO:0005829">
    <property type="term" value="C:cytosol"/>
    <property type="evidence" value="ECO:0007669"/>
    <property type="project" value="TreeGrafter"/>
</dbReference>
<evidence type="ECO:0000256" key="5">
    <source>
        <dbReference type="ARBA" id="ARBA00023242"/>
    </source>
</evidence>
<dbReference type="OrthoDB" id="5951908at2759"/>
<comment type="similarity">
    <text evidence="3">Belongs to the SPOT14 family.</text>
</comment>
<dbReference type="EMBL" id="CAEY01000437">
    <property type="status" value="NOT_ANNOTATED_CDS"/>
    <property type="molecule type" value="Genomic_DNA"/>
</dbReference>
<keyword evidence="4" id="KW-0963">Cytoplasm</keyword>
<proteinExistence type="inferred from homology"/>
<dbReference type="OMA" id="HDSAYFQ"/>
<dbReference type="InterPro" id="IPR053719">
    <property type="entry name" value="Lipogen_MT_Stabilize_sf"/>
</dbReference>
<gene>
    <name evidence="6" type="primary">107370630</name>
</gene>
<evidence type="ECO:0000256" key="4">
    <source>
        <dbReference type="ARBA" id="ARBA00022490"/>
    </source>
</evidence>
<dbReference type="Proteomes" id="UP000015104">
    <property type="component" value="Unassembled WGS sequence"/>
</dbReference>
<dbReference type="EnsemblMetazoa" id="tetur112g00010.1">
    <property type="protein sequence ID" value="tetur112g00010.1"/>
    <property type="gene ID" value="tetur112g00010"/>
</dbReference>
<dbReference type="PANTHER" id="PTHR14315:SF17">
    <property type="entry name" value="MIP21584P"/>
    <property type="match status" value="1"/>
</dbReference>
<accession>T1KG81</accession>
<reference evidence="6" key="2">
    <citation type="submission" date="2015-06" db="UniProtKB">
        <authorList>
            <consortium name="EnsemblMetazoa"/>
        </authorList>
    </citation>
    <scope>IDENTIFICATION</scope>
</reference>
<sequence length="147" mass="16429">MEDMRKISSCSLHSSDHNYSQESILYALNRFIKSVGNMNNSVLVPNRLQDIDEDLDSKSIVSLCSDDGSTSSLGNSSSGSGTLHDQYRMIIEAKEDILWGTNLRQPEPSEASISLQFKYHLQQLQQLLNQFADVANHLTAKYESTSV</sequence>
<dbReference type="eggNOG" id="ENOG502S0KR">
    <property type="taxonomic scope" value="Eukaryota"/>
</dbReference>
<dbReference type="GO" id="GO:0046890">
    <property type="term" value="P:regulation of lipid biosynthetic process"/>
    <property type="evidence" value="ECO:0007669"/>
    <property type="project" value="TreeGrafter"/>
</dbReference>
<protein>
    <recommendedName>
        <fullName evidence="8">Mid1-interacting protein 1</fullName>
    </recommendedName>
</protein>
<evidence type="ECO:0000256" key="2">
    <source>
        <dbReference type="ARBA" id="ARBA00004496"/>
    </source>
</evidence>
<keyword evidence="7" id="KW-1185">Reference proteome</keyword>
<dbReference type="Pfam" id="PF07084">
    <property type="entry name" value="Spot_14"/>
    <property type="match status" value="1"/>
</dbReference>
<dbReference type="EMBL" id="CAEY01000050">
    <property type="status" value="NOT_ANNOTATED_CDS"/>
    <property type="molecule type" value="Genomic_DNA"/>
</dbReference>
<dbReference type="EnsemblMetazoa" id="tetur01g02980.1">
    <property type="protein sequence ID" value="tetur01g02980.1"/>
    <property type="gene ID" value="tetur01g02980"/>
</dbReference>
<dbReference type="KEGG" id="tut:107370630"/>
<organism evidence="6 7">
    <name type="scientific">Tetranychus urticae</name>
    <name type="common">Two-spotted spider mite</name>
    <dbReference type="NCBI Taxonomy" id="32264"/>
    <lineage>
        <taxon>Eukaryota</taxon>
        <taxon>Metazoa</taxon>
        <taxon>Ecdysozoa</taxon>
        <taxon>Arthropoda</taxon>
        <taxon>Chelicerata</taxon>
        <taxon>Arachnida</taxon>
        <taxon>Acari</taxon>
        <taxon>Acariformes</taxon>
        <taxon>Trombidiformes</taxon>
        <taxon>Prostigmata</taxon>
        <taxon>Eleutherengona</taxon>
        <taxon>Raphignathae</taxon>
        <taxon>Tetranychoidea</taxon>
        <taxon>Tetranychidae</taxon>
        <taxon>Tetranychus</taxon>
    </lineage>
</organism>
<evidence type="ECO:0000313" key="7">
    <source>
        <dbReference type="Proteomes" id="UP000015104"/>
    </source>
</evidence>
<dbReference type="Gene3D" id="6.10.140.1610">
    <property type="match status" value="1"/>
</dbReference>
<name>T1KG81_TETUR</name>
<dbReference type="GO" id="GO:0005634">
    <property type="term" value="C:nucleus"/>
    <property type="evidence" value="ECO:0007669"/>
    <property type="project" value="UniProtKB-SubCell"/>
</dbReference>
<reference evidence="7" key="1">
    <citation type="submission" date="2011-08" db="EMBL/GenBank/DDBJ databases">
        <authorList>
            <person name="Rombauts S."/>
        </authorList>
    </citation>
    <scope>NUCLEOTIDE SEQUENCE</scope>
    <source>
        <strain evidence="7">London</strain>
    </source>
</reference>
<keyword evidence="5" id="KW-0539">Nucleus</keyword>
<comment type="subcellular location">
    <subcellularLocation>
        <location evidence="2">Cytoplasm</location>
    </subcellularLocation>
    <subcellularLocation>
        <location evidence="1">Nucleus</location>
    </subcellularLocation>
</comment>